<evidence type="ECO:0000313" key="2">
    <source>
        <dbReference type="Proteomes" id="UP000271087"/>
    </source>
</evidence>
<dbReference type="Proteomes" id="UP000271087">
    <property type="component" value="Unassembled WGS sequence"/>
</dbReference>
<gene>
    <name evidence="1" type="ORF">NOO_LOCUS13395</name>
</gene>
<dbReference type="EMBL" id="UYRW01015098">
    <property type="protein sequence ID" value="VDN01648.1"/>
    <property type="molecule type" value="Genomic_DNA"/>
</dbReference>
<organism evidence="3">
    <name type="scientific">Onchocerca ochengi</name>
    <name type="common">Filarial nematode worm</name>
    <dbReference type="NCBI Taxonomy" id="42157"/>
    <lineage>
        <taxon>Eukaryota</taxon>
        <taxon>Metazoa</taxon>
        <taxon>Ecdysozoa</taxon>
        <taxon>Nematoda</taxon>
        <taxon>Chromadorea</taxon>
        <taxon>Rhabditida</taxon>
        <taxon>Spirurina</taxon>
        <taxon>Spiruromorpha</taxon>
        <taxon>Filarioidea</taxon>
        <taxon>Onchocercidae</taxon>
        <taxon>Onchocerca</taxon>
    </lineage>
</organism>
<accession>A0A182EYY6</accession>
<evidence type="ECO:0000313" key="1">
    <source>
        <dbReference type="EMBL" id="VDN01648.1"/>
    </source>
</evidence>
<reference evidence="3" key="1">
    <citation type="submission" date="2016-06" db="UniProtKB">
        <authorList>
            <consortium name="WormBaseParasite"/>
        </authorList>
    </citation>
    <scope>IDENTIFICATION</scope>
</reference>
<evidence type="ECO:0000313" key="3">
    <source>
        <dbReference type="WBParaSite" id="nOo.2.0.1.t13395-RA"/>
    </source>
</evidence>
<dbReference type="AlphaFoldDB" id="A0A182EYY6"/>
<protein>
    <submittedName>
        <fullName evidence="3">Cation transport regulator ChaB</fullName>
    </submittedName>
</protein>
<proteinExistence type="predicted"/>
<dbReference type="WBParaSite" id="nOo.2.0.1.t13395-RA">
    <property type="protein sequence ID" value="nOo.2.0.1.t13395-RA"/>
    <property type="gene ID" value="nOo.2.0.1.g13395"/>
</dbReference>
<sequence>MTDPTYLFDKINQSLSESPKKATTFAENMARGVFGRIEKKDAEIAQKSSQSYTSKANHWSNIIK</sequence>
<name>A0A182EYY6_ONCOC</name>
<keyword evidence="2" id="KW-1185">Reference proteome</keyword>
<reference evidence="1 2" key="2">
    <citation type="submission" date="2018-08" db="EMBL/GenBank/DDBJ databases">
        <authorList>
            <person name="Laetsch R D."/>
            <person name="Stevens L."/>
            <person name="Kumar S."/>
            <person name="Blaxter L. M."/>
        </authorList>
    </citation>
    <scope>NUCLEOTIDE SEQUENCE [LARGE SCALE GENOMIC DNA]</scope>
</reference>